<protein>
    <submittedName>
        <fullName evidence="2">Uncharacterized protein</fullName>
    </submittedName>
</protein>
<feature type="compositionally biased region" description="Polar residues" evidence="1">
    <location>
        <begin position="1"/>
        <end position="19"/>
    </location>
</feature>
<reference evidence="2" key="1">
    <citation type="submission" date="2022-03" db="EMBL/GenBank/DDBJ databases">
        <authorList>
            <person name="Legras J.-L."/>
            <person name="Devillers H."/>
            <person name="Grondin C."/>
        </authorList>
    </citation>
    <scope>NUCLEOTIDE SEQUENCE</scope>
    <source>
        <strain evidence="2">CLIB 1423</strain>
    </source>
</reference>
<dbReference type="Proteomes" id="UP000837801">
    <property type="component" value="Unassembled WGS sequence"/>
</dbReference>
<accession>A0A9P0QNY4</accession>
<feature type="compositionally biased region" description="Polar residues" evidence="1">
    <location>
        <begin position="28"/>
        <end position="42"/>
    </location>
</feature>
<evidence type="ECO:0000313" key="2">
    <source>
        <dbReference type="EMBL" id="CAH2352228.1"/>
    </source>
</evidence>
<organism evidence="2 3">
    <name type="scientific">[Candida] railenensis</name>
    <dbReference type="NCBI Taxonomy" id="45579"/>
    <lineage>
        <taxon>Eukaryota</taxon>
        <taxon>Fungi</taxon>
        <taxon>Dikarya</taxon>
        <taxon>Ascomycota</taxon>
        <taxon>Saccharomycotina</taxon>
        <taxon>Pichiomycetes</taxon>
        <taxon>Debaryomycetaceae</taxon>
        <taxon>Kurtzmaniella</taxon>
    </lineage>
</organism>
<comment type="caution">
    <text evidence="2">The sequence shown here is derived from an EMBL/GenBank/DDBJ whole genome shotgun (WGS) entry which is preliminary data.</text>
</comment>
<sequence length="390" mass="43562">MLNSSSRGQSEHTAQNPLSQRIPRRLSQETLSTLVNDDTQGATPPAYGDIDTGTNSDLHSLTTNGSDETIYNSTKIFNTPISSFTKRREFPVVSHFMYPGAMVFKSVEDLQRYKSQLSDTASHSPTPVYPILHTSVPVLGLFKKNSPFMVIYKYDTVTGTKVEYCKVYYKILENKLTCYILVFAKGMVSFENQNSPVILLNNNSYKPSVDFEFQGTKVRITGVSGATSTFGLKTLIMERSSPNLSDGLQANFNNQNIIKTIKVNVSKDNRLAQSLISNKFNHLAFSSLMNEARQLVNVPFATYIDNGDKRIGSMLVRHCTINCLDVGGNDGDEISENTMILTCINLVLREQEYRKNKGNNKPTFVSSGAMSQTTERNTFLQSTSYNARDF</sequence>
<name>A0A9P0QNY4_9ASCO</name>
<keyword evidence="3" id="KW-1185">Reference proteome</keyword>
<evidence type="ECO:0000313" key="3">
    <source>
        <dbReference type="Proteomes" id="UP000837801"/>
    </source>
</evidence>
<dbReference type="AlphaFoldDB" id="A0A9P0QNY4"/>
<dbReference type="OrthoDB" id="4090326at2759"/>
<feature type="region of interest" description="Disordered" evidence="1">
    <location>
        <begin position="1"/>
        <end position="55"/>
    </location>
</feature>
<evidence type="ECO:0000256" key="1">
    <source>
        <dbReference type="SAM" id="MobiDB-lite"/>
    </source>
</evidence>
<gene>
    <name evidence="2" type="ORF">CLIB1423_06S01684</name>
</gene>
<proteinExistence type="predicted"/>
<dbReference type="EMBL" id="CAKXYY010000006">
    <property type="protein sequence ID" value="CAH2352228.1"/>
    <property type="molecule type" value="Genomic_DNA"/>
</dbReference>